<dbReference type="PANTHER" id="PTHR11782">
    <property type="entry name" value="ADENOSINE/GUANOSINE DIPHOSPHATASE"/>
    <property type="match status" value="1"/>
</dbReference>
<proteinExistence type="inferred from homology"/>
<dbReference type="Gene3D" id="3.30.420.150">
    <property type="entry name" value="Exopolyphosphatase. Domain 2"/>
    <property type="match status" value="1"/>
</dbReference>
<feature type="transmembrane region" description="Helical" evidence="5">
    <location>
        <begin position="7"/>
        <end position="27"/>
    </location>
</feature>
<dbReference type="Pfam" id="PF01150">
    <property type="entry name" value="GDA1_CD39"/>
    <property type="match status" value="2"/>
</dbReference>
<evidence type="ECO:0000256" key="2">
    <source>
        <dbReference type="ARBA" id="ARBA00022801"/>
    </source>
</evidence>
<keyword evidence="5" id="KW-1133">Transmembrane helix</keyword>
<comment type="caution">
    <text evidence="6">The sequence shown here is derived from an EMBL/GenBank/DDBJ whole genome shotgun (WGS) entry which is preliminary data.</text>
</comment>
<dbReference type="Proteomes" id="UP001165090">
    <property type="component" value="Unassembled WGS sequence"/>
</dbReference>
<dbReference type="PROSITE" id="PS01238">
    <property type="entry name" value="GDA1_CD39_NTPASE"/>
    <property type="match status" value="1"/>
</dbReference>
<dbReference type="EMBL" id="BSDZ01000019">
    <property type="protein sequence ID" value="GLI64384.1"/>
    <property type="molecule type" value="Genomic_DNA"/>
</dbReference>
<keyword evidence="2 3" id="KW-0378">Hydrolase</keyword>
<evidence type="ECO:0000313" key="7">
    <source>
        <dbReference type="Proteomes" id="UP001165090"/>
    </source>
</evidence>
<organism evidence="6 7">
    <name type="scientific">Volvox africanus</name>
    <dbReference type="NCBI Taxonomy" id="51714"/>
    <lineage>
        <taxon>Eukaryota</taxon>
        <taxon>Viridiplantae</taxon>
        <taxon>Chlorophyta</taxon>
        <taxon>core chlorophytes</taxon>
        <taxon>Chlorophyceae</taxon>
        <taxon>CS clade</taxon>
        <taxon>Chlamydomonadales</taxon>
        <taxon>Volvocaceae</taxon>
        <taxon>Volvox</taxon>
    </lineage>
</organism>
<protein>
    <recommendedName>
        <fullName evidence="8">Apyrase</fullName>
    </recommendedName>
</protein>
<accession>A0ABQ5S4K7</accession>
<name>A0ABQ5S4K7_9CHLO</name>
<dbReference type="InterPro" id="IPR000407">
    <property type="entry name" value="GDA1_CD39_NTPase"/>
</dbReference>
<sequence>MYSTPRIVFVMIVLSIGTTALLLGAWYTGYVVGRQVGSGRSASWALLQQFGSQLQWSVSAPPNPHAKTNSVKPHGRGSAPAVLRSVSPAVDVPERYAVLIDAGSSGSRVHVYGYRPAIHRTHSWASGYPVVRLPGVIQRVTPGLSEFAPDGDGVEESLKPLIKFAKEKVPPPLHATTPIRLMATAGLRMLPEEQREAVLGAVRRLLAASGFRFRPKWARVISGDEEGLFAWAGINYAAGRLQALAQEQATSPRHKDPAVLAGRAAATTLAVLELGGASMQLTLMPWEPLPRGLGTKLALPGVDRPLYTHSFLGYGLQVAWFREAMVVQQGGENATDPCLYPGYTSYQSGVVGSGDFDGCVTLAEQLLKVNNAAATSTTTAAGSGNSSSSSTSGCSYVRCSIGDEYLPLLAPEDRLGGYGSAALLDPVGSGSNASKGPRSGFGSGSGGYMIMATESFYYTMDRLGLPPNASLESIRTAGKRFCSRPWSDVERELVLGRGVSEEYILKVCFGSAYIYTLLRQGFRMGSREAAYLRFSNRVERPDGSMVEVNWVLGALLVELTAKQSWEAASLKGVSEQPSAVLASAAEASKSTSAAGAVRVGARGRFLKPANTQRQTLPAPPLELSVPAVDTATAVATGVATAAATTWRDVLKRHRGDKTQKRQQKSRGGRAAAAANAAAGGGGKLDAGATGRSGHGVTVGRKGQGGRAAMYSRQVAAAAAAESVDDMPDRAK</sequence>
<comment type="similarity">
    <text evidence="1 3">Belongs to the GDA1/CD39 NTPase family.</text>
</comment>
<feature type="compositionally biased region" description="Basic residues" evidence="4">
    <location>
        <begin position="651"/>
        <end position="667"/>
    </location>
</feature>
<reference evidence="6 7" key="1">
    <citation type="journal article" date="2023" name="IScience">
        <title>Expanded male sex-determining region conserved during the evolution of homothallism in the green alga Volvox.</title>
        <authorList>
            <person name="Yamamoto K."/>
            <person name="Matsuzaki R."/>
            <person name="Mahakham W."/>
            <person name="Heman W."/>
            <person name="Sekimoto H."/>
            <person name="Kawachi M."/>
            <person name="Minakuchi Y."/>
            <person name="Toyoda A."/>
            <person name="Nozaki H."/>
        </authorList>
    </citation>
    <scope>NUCLEOTIDE SEQUENCE [LARGE SCALE GENOMIC DNA]</scope>
    <source>
        <strain evidence="6 7">NIES-4468</strain>
    </source>
</reference>
<keyword evidence="7" id="KW-1185">Reference proteome</keyword>
<evidence type="ECO:0000256" key="1">
    <source>
        <dbReference type="ARBA" id="ARBA00009283"/>
    </source>
</evidence>
<evidence type="ECO:0000313" key="6">
    <source>
        <dbReference type="EMBL" id="GLI64384.1"/>
    </source>
</evidence>
<evidence type="ECO:0008006" key="8">
    <source>
        <dbReference type="Google" id="ProtNLM"/>
    </source>
</evidence>
<keyword evidence="5" id="KW-0812">Transmembrane</keyword>
<dbReference type="Gene3D" id="3.30.420.40">
    <property type="match status" value="1"/>
</dbReference>
<evidence type="ECO:0000256" key="4">
    <source>
        <dbReference type="SAM" id="MobiDB-lite"/>
    </source>
</evidence>
<dbReference type="PANTHER" id="PTHR11782:SF83">
    <property type="entry name" value="GUANOSINE-DIPHOSPHATASE"/>
    <property type="match status" value="1"/>
</dbReference>
<gene>
    <name evidence="6" type="ORF">VaNZ11_007650</name>
</gene>
<feature type="compositionally biased region" description="Low complexity" evidence="4">
    <location>
        <begin position="668"/>
        <end position="677"/>
    </location>
</feature>
<keyword evidence="5" id="KW-0472">Membrane</keyword>
<evidence type="ECO:0000256" key="5">
    <source>
        <dbReference type="SAM" id="Phobius"/>
    </source>
</evidence>
<feature type="region of interest" description="Disordered" evidence="4">
    <location>
        <begin position="651"/>
        <end position="709"/>
    </location>
</feature>
<evidence type="ECO:0000256" key="3">
    <source>
        <dbReference type="RuleBase" id="RU003833"/>
    </source>
</evidence>